<protein>
    <recommendedName>
        <fullName evidence="4 8">Signal peptidase I</fullName>
        <ecNumber evidence="3 8">3.4.21.89</ecNumber>
    </recommendedName>
</protein>
<dbReference type="PRINTS" id="PR00727">
    <property type="entry name" value="LEADERPTASE"/>
</dbReference>
<comment type="catalytic activity">
    <reaction evidence="1 8">
        <text>Cleavage of hydrophobic, N-terminal signal or leader sequences from secreted and periplasmic proteins.</text>
        <dbReference type="EC" id="3.4.21.89"/>
    </reaction>
</comment>
<dbReference type="Gene3D" id="2.10.109.10">
    <property type="entry name" value="Umud Fragment, subunit A"/>
    <property type="match status" value="1"/>
</dbReference>
<dbReference type="PANTHER" id="PTHR43390">
    <property type="entry name" value="SIGNAL PEPTIDASE I"/>
    <property type="match status" value="1"/>
</dbReference>
<evidence type="ECO:0000256" key="2">
    <source>
        <dbReference type="ARBA" id="ARBA00009370"/>
    </source>
</evidence>
<evidence type="ECO:0000256" key="1">
    <source>
        <dbReference type="ARBA" id="ARBA00000677"/>
    </source>
</evidence>
<dbReference type="GO" id="GO:0009003">
    <property type="term" value="F:signal peptidase activity"/>
    <property type="evidence" value="ECO:0007669"/>
    <property type="project" value="UniProtKB-EC"/>
</dbReference>
<dbReference type="InterPro" id="IPR019533">
    <property type="entry name" value="Peptidase_S26"/>
</dbReference>
<dbReference type="EC" id="3.4.21.89" evidence="3 8"/>
<dbReference type="SUPFAM" id="SSF51306">
    <property type="entry name" value="LexA/Signal peptidase"/>
    <property type="match status" value="1"/>
</dbReference>
<dbReference type="Proteomes" id="UP000229757">
    <property type="component" value="Chromosome"/>
</dbReference>
<feature type="domain" description="Peptidase S26" evidence="10">
    <location>
        <begin position="133"/>
        <end position="350"/>
    </location>
</feature>
<evidence type="ECO:0000256" key="3">
    <source>
        <dbReference type="ARBA" id="ARBA00013208"/>
    </source>
</evidence>
<evidence type="ECO:0000256" key="9">
    <source>
        <dbReference type="RuleBase" id="RU362042"/>
    </source>
</evidence>
<organism evidence="11 12">
    <name type="scientific">Reinekea forsetii</name>
    <dbReference type="NCBI Taxonomy" id="1336806"/>
    <lineage>
        <taxon>Bacteria</taxon>
        <taxon>Pseudomonadati</taxon>
        <taxon>Pseudomonadota</taxon>
        <taxon>Gammaproteobacteria</taxon>
        <taxon>Oceanospirillales</taxon>
        <taxon>Saccharospirillaceae</taxon>
        <taxon>Reinekea</taxon>
    </lineage>
</organism>
<feature type="active site" evidence="7">
    <location>
        <position position="162"/>
    </location>
</feature>
<evidence type="ECO:0000313" key="11">
    <source>
        <dbReference type="EMBL" id="ATX77358.1"/>
    </source>
</evidence>
<dbReference type="GO" id="GO:0006465">
    <property type="term" value="P:signal peptide processing"/>
    <property type="evidence" value="ECO:0007669"/>
    <property type="project" value="InterPro"/>
</dbReference>
<evidence type="ECO:0000256" key="4">
    <source>
        <dbReference type="ARBA" id="ARBA00019232"/>
    </source>
</evidence>
<feature type="transmembrane region" description="Helical" evidence="8">
    <location>
        <begin position="6"/>
        <end position="25"/>
    </location>
</feature>
<dbReference type="CDD" id="cd06530">
    <property type="entry name" value="S26_SPase_I"/>
    <property type="match status" value="1"/>
</dbReference>
<evidence type="ECO:0000313" key="12">
    <source>
        <dbReference type="Proteomes" id="UP000229757"/>
    </source>
</evidence>
<dbReference type="RefSeq" id="WP_227003662.1">
    <property type="nucleotide sequence ID" value="NZ_CP011797.1"/>
</dbReference>
<feature type="active site" evidence="7">
    <location>
        <position position="217"/>
    </location>
</feature>
<name>A0A2K8KRK1_9GAMM</name>
<evidence type="ECO:0000256" key="8">
    <source>
        <dbReference type="RuleBase" id="RU003993"/>
    </source>
</evidence>
<dbReference type="InterPro" id="IPR019756">
    <property type="entry name" value="Pept_S26A_signal_pept_1_Ser-AS"/>
</dbReference>
<dbReference type="Pfam" id="PF10502">
    <property type="entry name" value="Peptidase_S26"/>
    <property type="match status" value="1"/>
</dbReference>
<keyword evidence="12" id="KW-1185">Reference proteome</keyword>
<keyword evidence="8" id="KW-0472">Membrane</keyword>
<dbReference type="GO" id="GO:0016020">
    <property type="term" value="C:membrane"/>
    <property type="evidence" value="ECO:0007669"/>
    <property type="project" value="UniProtKB-SubCell"/>
</dbReference>
<evidence type="ECO:0000256" key="5">
    <source>
        <dbReference type="ARBA" id="ARBA00022670"/>
    </source>
</evidence>
<dbReference type="NCBIfam" id="TIGR02227">
    <property type="entry name" value="sigpep_I_bact"/>
    <property type="match status" value="1"/>
</dbReference>
<dbReference type="AlphaFoldDB" id="A0A2K8KRK1"/>
<comment type="subcellular location">
    <subcellularLocation>
        <location evidence="9">Membrane</location>
        <topology evidence="9">Multi-pass membrane protein</topology>
    </subcellularLocation>
</comment>
<dbReference type="EMBL" id="CP011797">
    <property type="protein sequence ID" value="ATX77358.1"/>
    <property type="molecule type" value="Genomic_DNA"/>
</dbReference>
<dbReference type="InterPro" id="IPR019757">
    <property type="entry name" value="Pept_S26A_signal_pept_1_Lys-AS"/>
</dbReference>
<sequence length="367" mass="41899">MSLYGLSALVLLLGTVLTALVFLSYRKRLAELTVESDVTEMSLQQMFTSTPLERGLGYALVALIGYLIWQTITQGFDFALLMIGATGFTGFVYLLDYRLTRKTRLAILERASVQIPEFEETVDTATLEPGLIENSRAFFPILVFVFVLRSFLLEPFQIPSGSMKPTLEISDFILVNRFVYGIRMPISNKVIIPIGTPRQGDVIVFKPPHEPDKNFIKRVIGVPGDLIQYDYSRKILRVNGEVVPKDLIEKRTDEAGRYNLYSENLFGREHQIYNNQSRAIRRPDEWLPINGVTVPEGKYFVMGDNRDNSQDARYWEGTRRLQTGDFSNNGNNAWGFVDEDSILGQAFVIWMHWQGFYPSFARTGFIQ</sequence>
<dbReference type="PANTHER" id="PTHR43390:SF1">
    <property type="entry name" value="CHLOROPLAST PROCESSING PEPTIDASE"/>
    <property type="match status" value="1"/>
</dbReference>
<dbReference type="InterPro" id="IPR000223">
    <property type="entry name" value="Pept_S26A_signal_pept_1"/>
</dbReference>
<keyword evidence="6 8" id="KW-0378">Hydrolase</keyword>
<keyword evidence="8" id="KW-1133">Transmembrane helix</keyword>
<feature type="transmembrane region" description="Helical" evidence="8">
    <location>
        <begin position="55"/>
        <end position="72"/>
    </location>
</feature>
<evidence type="ECO:0000256" key="7">
    <source>
        <dbReference type="PIRSR" id="PIRSR600223-1"/>
    </source>
</evidence>
<evidence type="ECO:0000256" key="6">
    <source>
        <dbReference type="ARBA" id="ARBA00022801"/>
    </source>
</evidence>
<reference evidence="11 12" key="1">
    <citation type="journal article" date="2017" name="Environ. Microbiol.">
        <title>Genomic and physiological analyses of 'Reinekea forsetii' reveal a versatile opportunistic lifestyle during spring algae blooms.</title>
        <authorList>
            <person name="Avci B."/>
            <person name="Hahnke R.L."/>
            <person name="Chafee M."/>
            <person name="Fischer T."/>
            <person name="Gruber-Vodicka H."/>
            <person name="Tegetmeyer H.E."/>
            <person name="Harder J."/>
            <person name="Fuchs B.M."/>
            <person name="Amann R.I."/>
            <person name="Teeling H."/>
        </authorList>
    </citation>
    <scope>NUCLEOTIDE SEQUENCE [LARGE SCALE GENOMIC DNA]</scope>
    <source>
        <strain evidence="11 12">Hel1_31_D35</strain>
    </source>
</reference>
<comment type="similarity">
    <text evidence="2 9">Belongs to the peptidase S26 family.</text>
</comment>
<gene>
    <name evidence="11" type="ORF">REIFOR_02225</name>
</gene>
<dbReference type="KEGG" id="rfo:REIFOR_02225"/>
<accession>A0A2K8KRK1</accession>
<dbReference type="PROSITE" id="PS00501">
    <property type="entry name" value="SPASE_I_1"/>
    <property type="match status" value="1"/>
</dbReference>
<keyword evidence="8" id="KW-0812">Transmembrane</keyword>
<keyword evidence="5 8" id="KW-0645">Protease</keyword>
<dbReference type="PROSITE" id="PS00760">
    <property type="entry name" value="SPASE_I_2"/>
    <property type="match status" value="1"/>
</dbReference>
<dbReference type="GO" id="GO:0004252">
    <property type="term" value="F:serine-type endopeptidase activity"/>
    <property type="evidence" value="ECO:0007669"/>
    <property type="project" value="InterPro"/>
</dbReference>
<dbReference type="InterPro" id="IPR036286">
    <property type="entry name" value="LexA/Signal_pep-like_sf"/>
</dbReference>
<proteinExistence type="inferred from homology"/>
<evidence type="ECO:0000259" key="10">
    <source>
        <dbReference type="Pfam" id="PF10502"/>
    </source>
</evidence>
<feature type="transmembrane region" description="Helical" evidence="8">
    <location>
        <begin position="78"/>
        <end position="95"/>
    </location>
</feature>